<dbReference type="EMBL" id="CP042261">
    <property type="protein sequence ID" value="QDY69636.1"/>
    <property type="molecule type" value="Genomic_DNA"/>
</dbReference>
<dbReference type="OrthoDB" id="9807558at2"/>
<evidence type="ECO:0000259" key="4">
    <source>
        <dbReference type="PROSITE" id="PS51077"/>
    </source>
</evidence>
<dbReference type="Pfam" id="PF09339">
    <property type="entry name" value="HTH_IclR"/>
    <property type="match status" value="1"/>
</dbReference>
<dbReference type="Gene3D" id="1.10.10.10">
    <property type="entry name" value="Winged helix-like DNA-binding domain superfamily/Winged helix DNA-binding domain"/>
    <property type="match status" value="1"/>
</dbReference>
<dbReference type="InterPro" id="IPR029016">
    <property type="entry name" value="GAF-like_dom_sf"/>
</dbReference>
<dbReference type="RefSeq" id="WP_146365013.1">
    <property type="nucleotide sequence ID" value="NZ_CP042261.1"/>
</dbReference>
<evidence type="ECO:0000256" key="3">
    <source>
        <dbReference type="ARBA" id="ARBA00023163"/>
    </source>
</evidence>
<dbReference type="GO" id="GO:0003677">
    <property type="term" value="F:DNA binding"/>
    <property type="evidence" value="ECO:0007669"/>
    <property type="project" value="UniProtKB-KW"/>
</dbReference>
<feature type="domain" description="IclR-ED" evidence="5">
    <location>
        <begin position="79"/>
        <end position="263"/>
    </location>
</feature>
<dbReference type="PANTHER" id="PTHR30136:SF39">
    <property type="entry name" value="TRANSCRIPTIONAL REGULATORY PROTEIN"/>
    <property type="match status" value="1"/>
</dbReference>
<dbReference type="InterPro" id="IPR014757">
    <property type="entry name" value="Tscrpt_reg_IclR_C"/>
</dbReference>
<dbReference type="PANTHER" id="PTHR30136">
    <property type="entry name" value="HELIX-TURN-HELIX TRANSCRIPTIONAL REGULATOR, ICLR FAMILY"/>
    <property type="match status" value="1"/>
</dbReference>
<dbReference type="AlphaFoldDB" id="A0A5B8I9I4"/>
<sequence>MDQLRQFSPASSSGAQSVDRALQILSRVGQKVDEGISLSEMVRESGLAKPTVRRLLLALSRSGFIEQDPMTRRYFPGREIYILGSLATRRFGLLKLALPSLARLARASGDAAFLSVKRENHAVCLHREDGDYPVKTHALQAGYEHPLGVGAGSLAMLAALNDDMVETVIDAIRPEIERAYPSCSEASMRQAIIRSRQAGYALNPGLIYKDSWGVGIAIQHPAGGVAGAFSIAAVESRLQPERQRELAALLREEAQTVERKLKDMFTQAGPVMIG</sequence>
<dbReference type="InterPro" id="IPR036388">
    <property type="entry name" value="WH-like_DNA-bd_sf"/>
</dbReference>
<keyword evidence="1" id="KW-0805">Transcription regulation</keyword>
<accession>A0A5B8I9I4</accession>
<dbReference type="Gene3D" id="3.30.450.40">
    <property type="match status" value="1"/>
</dbReference>
<name>A0A5B8I9I4_9RHOB</name>
<keyword evidence="2" id="KW-0238">DNA-binding</keyword>
<keyword evidence="3" id="KW-0804">Transcription</keyword>
<dbReference type="GO" id="GO:0003700">
    <property type="term" value="F:DNA-binding transcription factor activity"/>
    <property type="evidence" value="ECO:0007669"/>
    <property type="project" value="TreeGrafter"/>
</dbReference>
<evidence type="ECO:0000313" key="7">
    <source>
        <dbReference type="Proteomes" id="UP000318483"/>
    </source>
</evidence>
<dbReference type="InterPro" id="IPR050707">
    <property type="entry name" value="HTH_MetabolicPath_Reg"/>
</dbReference>
<dbReference type="Proteomes" id="UP000318483">
    <property type="component" value="Chromosome"/>
</dbReference>
<evidence type="ECO:0000313" key="6">
    <source>
        <dbReference type="EMBL" id="QDY69636.1"/>
    </source>
</evidence>
<organism evidence="6 7">
    <name type="scientific">Qingshengfaniella alkalisoli</name>
    <dbReference type="NCBI Taxonomy" id="2599296"/>
    <lineage>
        <taxon>Bacteria</taxon>
        <taxon>Pseudomonadati</taxon>
        <taxon>Pseudomonadota</taxon>
        <taxon>Alphaproteobacteria</taxon>
        <taxon>Rhodobacterales</taxon>
        <taxon>Paracoccaceae</taxon>
        <taxon>Qingshengfaniella</taxon>
    </lineage>
</organism>
<evidence type="ECO:0000256" key="1">
    <source>
        <dbReference type="ARBA" id="ARBA00023015"/>
    </source>
</evidence>
<evidence type="ECO:0000259" key="5">
    <source>
        <dbReference type="PROSITE" id="PS51078"/>
    </source>
</evidence>
<reference evidence="6 7" key="1">
    <citation type="submission" date="2019-07" db="EMBL/GenBank/DDBJ databases">
        <title>Litoreibacter alkalisoli sp. nov., isolated from saline-alkaline soil.</title>
        <authorList>
            <person name="Wang S."/>
            <person name="Xu L."/>
            <person name="Xing Y.-T."/>
            <person name="Sun J.-Q."/>
        </authorList>
    </citation>
    <scope>NUCLEOTIDE SEQUENCE [LARGE SCALE GENOMIC DNA]</scope>
    <source>
        <strain evidence="6 7">LN3S51</strain>
    </source>
</reference>
<dbReference type="PROSITE" id="PS51077">
    <property type="entry name" value="HTH_ICLR"/>
    <property type="match status" value="1"/>
</dbReference>
<dbReference type="SMART" id="SM00346">
    <property type="entry name" value="HTH_ICLR"/>
    <property type="match status" value="1"/>
</dbReference>
<gene>
    <name evidence="6" type="ORF">FPZ52_08385</name>
</gene>
<dbReference type="SUPFAM" id="SSF55781">
    <property type="entry name" value="GAF domain-like"/>
    <property type="match status" value="1"/>
</dbReference>
<dbReference type="PROSITE" id="PS51078">
    <property type="entry name" value="ICLR_ED"/>
    <property type="match status" value="1"/>
</dbReference>
<dbReference type="InterPro" id="IPR005471">
    <property type="entry name" value="Tscrpt_reg_IclR_N"/>
</dbReference>
<evidence type="ECO:0000256" key="2">
    <source>
        <dbReference type="ARBA" id="ARBA00023125"/>
    </source>
</evidence>
<dbReference type="GO" id="GO:0045892">
    <property type="term" value="P:negative regulation of DNA-templated transcription"/>
    <property type="evidence" value="ECO:0007669"/>
    <property type="project" value="TreeGrafter"/>
</dbReference>
<dbReference type="InterPro" id="IPR036390">
    <property type="entry name" value="WH_DNA-bd_sf"/>
</dbReference>
<proteinExistence type="predicted"/>
<feature type="domain" description="HTH iclR-type" evidence="4">
    <location>
        <begin position="15"/>
        <end position="78"/>
    </location>
</feature>
<protein>
    <submittedName>
        <fullName evidence="6">IclR family transcriptional regulator</fullName>
    </submittedName>
</protein>
<dbReference type="SUPFAM" id="SSF46785">
    <property type="entry name" value="Winged helix' DNA-binding domain"/>
    <property type="match status" value="1"/>
</dbReference>
<dbReference type="Pfam" id="PF01614">
    <property type="entry name" value="IclR_C"/>
    <property type="match status" value="1"/>
</dbReference>
<dbReference type="KEGG" id="lit:FPZ52_08385"/>
<keyword evidence="7" id="KW-1185">Reference proteome</keyword>